<name>A0A2P2LZG6_RHIMU</name>
<feature type="region of interest" description="Disordered" evidence="1">
    <location>
        <begin position="1"/>
        <end position="23"/>
    </location>
</feature>
<organism evidence="3">
    <name type="scientific">Rhizophora mucronata</name>
    <name type="common">Asiatic mangrove</name>
    <dbReference type="NCBI Taxonomy" id="61149"/>
    <lineage>
        <taxon>Eukaryota</taxon>
        <taxon>Viridiplantae</taxon>
        <taxon>Streptophyta</taxon>
        <taxon>Embryophyta</taxon>
        <taxon>Tracheophyta</taxon>
        <taxon>Spermatophyta</taxon>
        <taxon>Magnoliopsida</taxon>
        <taxon>eudicotyledons</taxon>
        <taxon>Gunneridae</taxon>
        <taxon>Pentapetalae</taxon>
        <taxon>rosids</taxon>
        <taxon>fabids</taxon>
        <taxon>Malpighiales</taxon>
        <taxon>Rhizophoraceae</taxon>
        <taxon>Rhizophora</taxon>
    </lineage>
</organism>
<accession>A0A2P2LZG6</accession>
<feature type="compositionally biased region" description="Basic and acidic residues" evidence="1">
    <location>
        <begin position="1"/>
        <end position="18"/>
    </location>
</feature>
<keyword evidence="2" id="KW-1133">Transmembrane helix</keyword>
<evidence type="ECO:0008006" key="4">
    <source>
        <dbReference type="Google" id="ProtNLM"/>
    </source>
</evidence>
<dbReference type="AlphaFoldDB" id="A0A2P2LZG6"/>
<evidence type="ECO:0000313" key="3">
    <source>
        <dbReference type="EMBL" id="MBX23370.1"/>
    </source>
</evidence>
<feature type="transmembrane region" description="Helical" evidence="2">
    <location>
        <begin position="36"/>
        <end position="65"/>
    </location>
</feature>
<evidence type="ECO:0000256" key="1">
    <source>
        <dbReference type="SAM" id="MobiDB-lite"/>
    </source>
</evidence>
<reference evidence="3" key="1">
    <citation type="submission" date="2018-02" db="EMBL/GenBank/DDBJ databases">
        <title>Rhizophora mucronata_Transcriptome.</title>
        <authorList>
            <person name="Meera S.P."/>
            <person name="Sreeshan A."/>
            <person name="Augustine A."/>
        </authorList>
    </citation>
    <scope>NUCLEOTIDE SEQUENCE</scope>
    <source>
        <tissue evidence="3">Leaf</tissue>
    </source>
</reference>
<sequence length="77" mass="9030">MNRERNVDVKDSRMEEAGSPRALNLTPRQGKSLASIFHFVLFFFNFSGDSCPIFVFLLPFVLMCGDLRLRVRFKRTW</sequence>
<keyword evidence="2" id="KW-0812">Transmembrane</keyword>
<protein>
    <recommendedName>
        <fullName evidence="4">Transmembrane protein</fullName>
    </recommendedName>
</protein>
<proteinExistence type="predicted"/>
<dbReference type="EMBL" id="GGEC01042886">
    <property type="protein sequence ID" value="MBX23370.1"/>
    <property type="molecule type" value="Transcribed_RNA"/>
</dbReference>
<evidence type="ECO:0000256" key="2">
    <source>
        <dbReference type="SAM" id="Phobius"/>
    </source>
</evidence>
<keyword evidence="2" id="KW-0472">Membrane</keyword>